<feature type="domain" description="Nitroreductase" evidence="4">
    <location>
        <begin position="7"/>
        <end position="52"/>
    </location>
</feature>
<dbReference type="InterPro" id="IPR050627">
    <property type="entry name" value="Nitroreductase/BluB"/>
</dbReference>
<sequence>MDGLEIILTRRSVREYADRPVPREAVQKILLAAMQAPFSGDEPPWHFIAIDDPGILSSIPAISPYRGVSSPIPAAILVCADQLLHPDGPDLWVQDCAVATENILLAAHALGLGAVWTTVYPDADRMLGFVNLFSLPDGVIPFALVTIGYPAVRPPPRYRGCEDRVHWNRW</sequence>
<dbReference type="GO" id="GO:0016491">
    <property type="term" value="F:oxidoreductase activity"/>
    <property type="evidence" value="ECO:0007669"/>
    <property type="project" value="UniProtKB-KW"/>
</dbReference>
<dbReference type="InterPro" id="IPR029479">
    <property type="entry name" value="Nitroreductase"/>
</dbReference>
<evidence type="ECO:0000259" key="4">
    <source>
        <dbReference type="Pfam" id="PF00881"/>
    </source>
</evidence>
<evidence type="ECO:0000313" key="6">
    <source>
        <dbReference type="Proteomes" id="UP000737555"/>
    </source>
</evidence>
<keyword evidence="1" id="KW-0285">Flavoprotein</keyword>
<accession>A0A8T7H7D9</accession>
<gene>
    <name evidence="5" type="ORF">HQQ74_01330</name>
</gene>
<dbReference type="AlphaFoldDB" id="A0A8T7H7D9"/>
<dbReference type="EMBL" id="JABMJE010000009">
    <property type="protein sequence ID" value="NQS77354.1"/>
    <property type="molecule type" value="Genomic_DNA"/>
</dbReference>
<dbReference type="Pfam" id="PF00881">
    <property type="entry name" value="Nitroreductase"/>
    <property type="match status" value="2"/>
</dbReference>
<evidence type="ECO:0000313" key="5">
    <source>
        <dbReference type="EMBL" id="NQS77354.1"/>
    </source>
</evidence>
<keyword evidence="2" id="KW-0288">FMN</keyword>
<dbReference type="InterPro" id="IPR000415">
    <property type="entry name" value="Nitroreductase-like"/>
</dbReference>
<evidence type="ECO:0000256" key="2">
    <source>
        <dbReference type="ARBA" id="ARBA00022643"/>
    </source>
</evidence>
<proteinExistence type="predicted"/>
<reference evidence="5" key="1">
    <citation type="submission" date="2020-05" db="EMBL/GenBank/DDBJ databases">
        <title>The first insight into the ecology of ammonia-tolerant syntrophic propionate oxidizing bacteria.</title>
        <authorList>
            <person name="Singh A."/>
            <person name="Schnurer A."/>
            <person name="Westerholm M."/>
        </authorList>
    </citation>
    <scope>NUCLEOTIDE SEQUENCE</scope>
    <source>
        <strain evidence="5">MAG54</strain>
    </source>
</reference>
<protein>
    <submittedName>
        <fullName evidence="5">Nitroreductase family protein</fullName>
    </submittedName>
</protein>
<feature type="domain" description="Nitroreductase" evidence="4">
    <location>
        <begin position="83"/>
        <end position="149"/>
    </location>
</feature>
<dbReference type="PANTHER" id="PTHR23026">
    <property type="entry name" value="NADPH NITROREDUCTASE"/>
    <property type="match status" value="1"/>
</dbReference>
<name>A0A8T7H7D9_9EURY</name>
<organism evidence="5 6">
    <name type="scientific">Methanoculleus bourgensis</name>
    <dbReference type="NCBI Taxonomy" id="83986"/>
    <lineage>
        <taxon>Archaea</taxon>
        <taxon>Methanobacteriati</taxon>
        <taxon>Methanobacteriota</taxon>
        <taxon>Stenosarchaea group</taxon>
        <taxon>Methanomicrobia</taxon>
        <taxon>Methanomicrobiales</taxon>
        <taxon>Methanomicrobiaceae</taxon>
        <taxon>Methanoculleus</taxon>
    </lineage>
</organism>
<dbReference type="Proteomes" id="UP000737555">
    <property type="component" value="Unassembled WGS sequence"/>
</dbReference>
<comment type="caution">
    <text evidence="5">The sequence shown here is derived from an EMBL/GenBank/DDBJ whole genome shotgun (WGS) entry which is preliminary data.</text>
</comment>
<dbReference type="CDD" id="cd02150">
    <property type="entry name" value="nitroreductase"/>
    <property type="match status" value="1"/>
</dbReference>
<evidence type="ECO:0000256" key="3">
    <source>
        <dbReference type="ARBA" id="ARBA00023002"/>
    </source>
</evidence>
<dbReference type="PANTHER" id="PTHR23026:SF90">
    <property type="entry name" value="IODOTYROSINE DEIODINASE 1"/>
    <property type="match status" value="1"/>
</dbReference>
<dbReference type="SUPFAM" id="SSF55469">
    <property type="entry name" value="FMN-dependent nitroreductase-like"/>
    <property type="match status" value="1"/>
</dbReference>
<keyword evidence="3" id="KW-0560">Oxidoreductase</keyword>
<dbReference type="Gene3D" id="3.40.109.10">
    <property type="entry name" value="NADH Oxidase"/>
    <property type="match status" value="1"/>
</dbReference>
<evidence type="ECO:0000256" key="1">
    <source>
        <dbReference type="ARBA" id="ARBA00022630"/>
    </source>
</evidence>